<feature type="domain" description="BTB" evidence="2">
    <location>
        <begin position="300"/>
        <end position="367"/>
    </location>
</feature>
<evidence type="ECO:0000313" key="3">
    <source>
        <dbReference type="EMBL" id="CAE7464443.1"/>
    </source>
</evidence>
<accession>A0A812S2K1</accession>
<dbReference type="CDD" id="cd14733">
    <property type="entry name" value="BACK"/>
    <property type="match status" value="1"/>
</dbReference>
<protein>
    <submittedName>
        <fullName evidence="3">BPM6 protein</fullName>
    </submittedName>
</protein>
<dbReference type="Gene3D" id="3.30.710.10">
    <property type="entry name" value="Potassium Channel Kv1.1, Chain A"/>
    <property type="match status" value="1"/>
</dbReference>
<dbReference type="InterPro" id="IPR011333">
    <property type="entry name" value="SKP1/BTB/POZ_sf"/>
</dbReference>
<dbReference type="PROSITE" id="PS50097">
    <property type="entry name" value="BTB"/>
    <property type="match status" value="1"/>
</dbReference>
<feature type="coiled-coil region" evidence="1">
    <location>
        <begin position="6"/>
        <end position="40"/>
    </location>
</feature>
<comment type="caution">
    <text evidence="3">The sequence shown here is derived from an EMBL/GenBank/DDBJ whole genome shotgun (WGS) entry which is preliminary data.</text>
</comment>
<gene>
    <name evidence="3" type="primary">BPM6</name>
    <name evidence="3" type="ORF">SNAT2548_LOCUS25925</name>
</gene>
<evidence type="ECO:0000313" key="4">
    <source>
        <dbReference type="Proteomes" id="UP000604046"/>
    </source>
</evidence>
<dbReference type="Proteomes" id="UP000604046">
    <property type="component" value="Unassembled WGS sequence"/>
</dbReference>
<sequence>MASMTAEELRAEIVATNIQVQAEKDRATQLLAESKQADERQRLRRELGARRADLASQREDNHLEAEYRRVVDADRAGDHLPGSVSQASMAAKACVSSARGEECMCFGHSVAKGEYLWKLQQMSWLHTALRQRGHTQVYSDDFQVGIYIFDFVYNLWGSDLGNATQNGSLAIRVRAKDAVAIRHSIYVKKRGGDFVQWGTTCDEIHDPLLDTISGEKFYGPDVHLTDGLEPAQVGVFGLAHKQLLQSEWVEDDALTVKFVLEVLTDDGEDFARAVEAKPVEVPQGTIVRDMQALLEKGTCSDVEFRVQGEVIHAHSAILCTRSEVFEKQLSSGMQESMSKVVTIEDSDVTTFKAFLRYLYTDSLPTVEELAVEPPGAPAKDGVSRQLSRVQDLWAMSHKYQVTRLQRWCEAQLCQQLNASDVCSVLCQAHIFEAKQLEKACLSFITEHTAEVLRLPAYSDLITKWPEIAIKVHLFSAGLPDTEAAAIVQASKVRRLENGKETTS</sequence>
<evidence type="ECO:0000256" key="1">
    <source>
        <dbReference type="SAM" id="Coils"/>
    </source>
</evidence>
<dbReference type="CDD" id="cd18186">
    <property type="entry name" value="BTB_POZ_ZBTB_KLHL-like"/>
    <property type="match status" value="1"/>
</dbReference>
<dbReference type="AlphaFoldDB" id="A0A812S2K1"/>
<organism evidence="3 4">
    <name type="scientific">Symbiodinium natans</name>
    <dbReference type="NCBI Taxonomy" id="878477"/>
    <lineage>
        <taxon>Eukaryota</taxon>
        <taxon>Sar</taxon>
        <taxon>Alveolata</taxon>
        <taxon>Dinophyceae</taxon>
        <taxon>Suessiales</taxon>
        <taxon>Symbiodiniaceae</taxon>
        <taxon>Symbiodinium</taxon>
    </lineage>
</organism>
<dbReference type="InterPro" id="IPR000210">
    <property type="entry name" value="BTB/POZ_dom"/>
</dbReference>
<dbReference type="SMART" id="SM00225">
    <property type="entry name" value="BTB"/>
    <property type="match status" value="1"/>
</dbReference>
<keyword evidence="1" id="KW-0175">Coiled coil</keyword>
<dbReference type="EMBL" id="CAJNDS010002412">
    <property type="protein sequence ID" value="CAE7464443.1"/>
    <property type="molecule type" value="Genomic_DNA"/>
</dbReference>
<evidence type="ECO:0000259" key="2">
    <source>
        <dbReference type="PROSITE" id="PS50097"/>
    </source>
</evidence>
<dbReference type="OrthoDB" id="413675at2759"/>
<dbReference type="Pfam" id="PF00651">
    <property type="entry name" value="BTB"/>
    <property type="match status" value="1"/>
</dbReference>
<dbReference type="SUPFAM" id="SSF54695">
    <property type="entry name" value="POZ domain"/>
    <property type="match status" value="1"/>
</dbReference>
<keyword evidence="4" id="KW-1185">Reference proteome</keyword>
<reference evidence="3" key="1">
    <citation type="submission" date="2021-02" db="EMBL/GenBank/DDBJ databases">
        <authorList>
            <person name="Dougan E. K."/>
            <person name="Rhodes N."/>
            <person name="Thang M."/>
            <person name="Chan C."/>
        </authorList>
    </citation>
    <scope>NUCLEOTIDE SEQUENCE</scope>
</reference>
<proteinExistence type="predicted"/>
<name>A0A812S2K1_9DINO</name>
<dbReference type="PANTHER" id="PTHR24413">
    <property type="entry name" value="SPECKLE-TYPE POZ PROTEIN"/>
    <property type="match status" value="1"/>
</dbReference>